<keyword evidence="3" id="KW-1185">Reference proteome</keyword>
<evidence type="ECO:0008006" key="4">
    <source>
        <dbReference type="Google" id="ProtNLM"/>
    </source>
</evidence>
<feature type="chain" id="PRO_5045655282" description="Copper chaperone PCu(A)C" evidence="1">
    <location>
        <begin position="27"/>
        <end position="156"/>
    </location>
</feature>
<dbReference type="Proteomes" id="UP001597497">
    <property type="component" value="Unassembled WGS sequence"/>
</dbReference>
<sequence>MHTGWKQLSMILLGCLLLIPHTASHAAETVKQEWREQAQPAEQVVEVFDIKQGKVVERIPYTAAIGEEAGRLLQSVSGLVTRIQIDPKKGTALRIPITPPLKLDKPFYKGMAVEMFVFLERSERPYVLVFNEEQKPILMFFDRDPQALMQLLHLQD</sequence>
<organism evidence="2 3">
    <name type="scientific">Marinicrinis sediminis</name>
    <dbReference type="NCBI Taxonomy" id="1652465"/>
    <lineage>
        <taxon>Bacteria</taxon>
        <taxon>Bacillati</taxon>
        <taxon>Bacillota</taxon>
        <taxon>Bacilli</taxon>
        <taxon>Bacillales</taxon>
        <taxon>Paenibacillaceae</taxon>
    </lineage>
</organism>
<name>A0ABW5RBW2_9BACL</name>
<keyword evidence="1" id="KW-0732">Signal</keyword>
<proteinExistence type="predicted"/>
<comment type="caution">
    <text evidence="2">The sequence shown here is derived from an EMBL/GenBank/DDBJ whole genome shotgun (WGS) entry which is preliminary data.</text>
</comment>
<evidence type="ECO:0000313" key="2">
    <source>
        <dbReference type="EMBL" id="MFD2672084.1"/>
    </source>
</evidence>
<reference evidence="3" key="1">
    <citation type="journal article" date="2019" name="Int. J. Syst. Evol. Microbiol.">
        <title>The Global Catalogue of Microorganisms (GCM) 10K type strain sequencing project: providing services to taxonomists for standard genome sequencing and annotation.</title>
        <authorList>
            <consortium name="The Broad Institute Genomics Platform"/>
            <consortium name="The Broad Institute Genome Sequencing Center for Infectious Disease"/>
            <person name="Wu L."/>
            <person name="Ma J."/>
        </authorList>
    </citation>
    <scope>NUCLEOTIDE SEQUENCE [LARGE SCALE GENOMIC DNA]</scope>
    <source>
        <strain evidence="3">KCTC 33676</strain>
    </source>
</reference>
<dbReference type="RefSeq" id="WP_379929584.1">
    <property type="nucleotide sequence ID" value="NZ_JBHUMM010000023.1"/>
</dbReference>
<accession>A0ABW5RBW2</accession>
<gene>
    <name evidence="2" type="ORF">ACFSUC_10755</name>
</gene>
<protein>
    <recommendedName>
        <fullName evidence="4">Copper chaperone PCu(A)C</fullName>
    </recommendedName>
</protein>
<evidence type="ECO:0000256" key="1">
    <source>
        <dbReference type="SAM" id="SignalP"/>
    </source>
</evidence>
<feature type="signal peptide" evidence="1">
    <location>
        <begin position="1"/>
        <end position="26"/>
    </location>
</feature>
<evidence type="ECO:0000313" key="3">
    <source>
        <dbReference type="Proteomes" id="UP001597497"/>
    </source>
</evidence>
<dbReference type="EMBL" id="JBHUMM010000023">
    <property type="protein sequence ID" value="MFD2672084.1"/>
    <property type="molecule type" value="Genomic_DNA"/>
</dbReference>